<evidence type="ECO:0000313" key="2">
    <source>
        <dbReference type="EMBL" id="CEP02333.1"/>
    </source>
</evidence>
<evidence type="ECO:0008006" key="6">
    <source>
        <dbReference type="Google" id="ProtNLM"/>
    </source>
</evidence>
<dbReference type="Gene3D" id="2.40.160.120">
    <property type="match status" value="1"/>
</dbReference>
<accession>A0A0G4J3X8</accession>
<dbReference type="OrthoDB" id="14833at2759"/>
<feature type="region of interest" description="Disordered" evidence="1">
    <location>
        <begin position="378"/>
        <end position="424"/>
    </location>
</feature>
<reference evidence="3 5" key="2">
    <citation type="submission" date="2018-03" db="EMBL/GenBank/DDBJ databases">
        <authorList>
            <person name="Fogelqvist J."/>
        </authorList>
    </citation>
    <scope>NUCLEOTIDE SEQUENCE [LARGE SCALE GENOMIC DNA]</scope>
</reference>
<organism evidence="2 4">
    <name type="scientific">Plasmodiophora brassicae</name>
    <name type="common">Clubroot disease agent</name>
    <dbReference type="NCBI Taxonomy" id="37360"/>
    <lineage>
        <taxon>Eukaryota</taxon>
        <taxon>Sar</taxon>
        <taxon>Rhizaria</taxon>
        <taxon>Endomyxa</taxon>
        <taxon>Phytomyxea</taxon>
        <taxon>Plasmodiophorida</taxon>
        <taxon>Plasmodiophoridae</taxon>
        <taxon>Plasmodiophora</taxon>
    </lineage>
</organism>
<evidence type="ECO:0000313" key="3">
    <source>
        <dbReference type="EMBL" id="SPQ93740.1"/>
    </source>
</evidence>
<dbReference type="OMA" id="ECYEDCL"/>
<reference evidence="2 4" key="1">
    <citation type="submission" date="2015-02" db="EMBL/GenBank/DDBJ databases">
        <authorList>
            <person name="Chooi Y.-H."/>
        </authorList>
    </citation>
    <scope>NUCLEOTIDE SEQUENCE [LARGE SCALE GENOMIC DNA]</scope>
    <source>
        <strain evidence="2">E3</strain>
    </source>
</reference>
<dbReference type="GO" id="GO:0032934">
    <property type="term" value="F:sterol binding"/>
    <property type="evidence" value="ECO:0007669"/>
    <property type="project" value="TreeGrafter"/>
</dbReference>
<dbReference type="InterPro" id="IPR037239">
    <property type="entry name" value="OSBP_sf"/>
</dbReference>
<sequence length="424" mass="46902">MKASSGKGPDALDDDTKIKEEAARFDEELDATGREQLDKDLRVALEKDSHTLGDVSNVADKGGVLFSDAMLIDVQRRVVWDAIKTIGWNVLSGNAVNIMSMSLPVRIFEPRSFLQRLSDGWSCAPDLLTKAAQQTDPVERMKYVIAFAISGLHFSVRQWKPFNPILGETYQAEFGDGTQMYLEQTSHHPPVSHYQVFGPNNLYKLYGYATFAAAWRGNCLKGSQSGPNVVEFQDGSRVSYTLPYLWLSGILYGDRISEYLGEMQVADRRNELDCKIVFNPDGVSYLKSFFVSSSSPSDIFRGDIMRKGSRVAQVEGSWLNEVKSNGTVLYDARVKSNVFAQAVADPLPSDSRFRADLVALAEGNFDLAQTKKVELEDAQRADRALRKQGYEQRADEDDLGEDDSSNSEGNATGSASVTSSSNAF</sequence>
<dbReference type="Proteomes" id="UP000039324">
    <property type="component" value="Unassembled WGS sequence"/>
</dbReference>
<dbReference type="EMBL" id="CDSF01000124">
    <property type="protein sequence ID" value="CEP02333.1"/>
    <property type="molecule type" value="Genomic_DNA"/>
</dbReference>
<evidence type="ECO:0000313" key="5">
    <source>
        <dbReference type="Proteomes" id="UP000290189"/>
    </source>
</evidence>
<keyword evidence="4" id="KW-1185">Reference proteome</keyword>
<protein>
    <recommendedName>
        <fullName evidence="6">Oxysterol-binding protein</fullName>
    </recommendedName>
</protein>
<name>A0A0G4J3X8_PLABS</name>
<dbReference type="Proteomes" id="UP000290189">
    <property type="component" value="Unassembled WGS sequence"/>
</dbReference>
<gene>
    <name evidence="2" type="ORF">PBRA_008917</name>
    <name evidence="3" type="ORF">PLBR_LOCUS955</name>
</gene>
<geneLocation type="mitochondrion" evidence="3"/>
<dbReference type="EMBL" id="OVEO01000001">
    <property type="protein sequence ID" value="SPQ93740.1"/>
    <property type="molecule type" value="Genomic_DNA"/>
</dbReference>
<dbReference type="InterPro" id="IPR000648">
    <property type="entry name" value="Oxysterol-bd"/>
</dbReference>
<feature type="compositionally biased region" description="Basic and acidic residues" evidence="1">
    <location>
        <begin position="378"/>
        <end position="393"/>
    </location>
</feature>
<dbReference type="PANTHER" id="PTHR10972">
    <property type="entry name" value="OXYSTEROL-BINDING PROTEIN-RELATED"/>
    <property type="match status" value="1"/>
</dbReference>
<dbReference type="PANTHER" id="PTHR10972:SF148">
    <property type="entry name" value="OXYSTEROL-BINDING PROTEIN 9"/>
    <property type="match status" value="1"/>
</dbReference>
<keyword evidence="3" id="KW-0496">Mitochondrion</keyword>
<dbReference type="Pfam" id="PF01237">
    <property type="entry name" value="Oxysterol_BP"/>
    <property type="match status" value="1"/>
</dbReference>
<feature type="compositionally biased region" description="Acidic residues" evidence="1">
    <location>
        <begin position="394"/>
        <end position="405"/>
    </location>
</feature>
<dbReference type="GO" id="GO:0016020">
    <property type="term" value="C:membrane"/>
    <property type="evidence" value="ECO:0007669"/>
    <property type="project" value="TreeGrafter"/>
</dbReference>
<dbReference type="STRING" id="37360.A0A0G4J3X8"/>
<evidence type="ECO:0000313" key="4">
    <source>
        <dbReference type="Proteomes" id="UP000039324"/>
    </source>
</evidence>
<feature type="compositionally biased region" description="Polar residues" evidence="1">
    <location>
        <begin position="406"/>
        <end position="424"/>
    </location>
</feature>
<evidence type="ECO:0000256" key="1">
    <source>
        <dbReference type="SAM" id="MobiDB-lite"/>
    </source>
</evidence>
<dbReference type="AlphaFoldDB" id="A0A0G4J3X8"/>
<proteinExistence type="predicted"/>
<dbReference type="GO" id="GO:0005829">
    <property type="term" value="C:cytosol"/>
    <property type="evidence" value="ECO:0007669"/>
    <property type="project" value="TreeGrafter"/>
</dbReference>
<dbReference type="SUPFAM" id="SSF144000">
    <property type="entry name" value="Oxysterol-binding protein-like"/>
    <property type="match status" value="1"/>
</dbReference>